<gene>
    <name evidence="1" type="ordered locus">Igni_0908</name>
</gene>
<dbReference type="eggNOG" id="arCOG06088">
    <property type="taxonomic scope" value="Archaea"/>
</dbReference>
<dbReference type="EMBL" id="CP000816">
    <property type="protein sequence ID" value="ABU82088.1"/>
    <property type="molecule type" value="Genomic_DNA"/>
</dbReference>
<proteinExistence type="predicted"/>
<evidence type="ECO:0000313" key="2">
    <source>
        <dbReference type="Proteomes" id="UP000000262"/>
    </source>
</evidence>
<dbReference type="RefSeq" id="WP_012123052.1">
    <property type="nucleotide sequence ID" value="NC_009776.1"/>
</dbReference>
<dbReference type="AlphaFoldDB" id="A8AAY6"/>
<dbReference type="OrthoDB" id="14924at2157"/>
<keyword evidence="2" id="KW-1185">Reference proteome</keyword>
<dbReference type="HOGENOM" id="CLU_1801668_0_0_2"/>
<accession>A8AAY6</accession>
<protein>
    <submittedName>
        <fullName evidence="1">Uncharacterized protein</fullName>
    </submittedName>
</protein>
<evidence type="ECO:0000313" key="1">
    <source>
        <dbReference type="EMBL" id="ABU82088.1"/>
    </source>
</evidence>
<dbReference type="KEGG" id="iho:Igni_0908"/>
<dbReference type="STRING" id="453591.Igni_0908"/>
<reference evidence="1 2" key="1">
    <citation type="journal article" date="2008" name="Genome Biol.">
        <title>A genomic analysis of the archaeal system Ignicoccus hospitalis-Nanoarchaeum equitans.</title>
        <authorList>
            <person name="Podar M."/>
            <person name="Anderson I."/>
            <person name="Makarova K.S."/>
            <person name="Elkins J.G."/>
            <person name="Ivanova N."/>
            <person name="Wall M.A."/>
            <person name="Lykidis A."/>
            <person name="Mavromatis K."/>
            <person name="Sun H."/>
            <person name="Hudson M.E."/>
            <person name="Chen W."/>
            <person name="Deciu C."/>
            <person name="Hutchison D."/>
            <person name="Eads J.R."/>
            <person name="Anderson A."/>
            <person name="Fernandes F."/>
            <person name="Szeto E."/>
            <person name="Lapidus A."/>
            <person name="Kyrpides N.C."/>
            <person name="Saier M.H.Jr."/>
            <person name="Richardson P.M."/>
            <person name="Rachel R."/>
            <person name="Huber H."/>
            <person name="Eisen J.A."/>
            <person name="Koonin E.V."/>
            <person name="Keller M."/>
            <person name="Stetter K.O."/>
        </authorList>
    </citation>
    <scope>NUCLEOTIDE SEQUENCE [LARGE SCALE GENOMIC DNA]</scope>
    <source>
        <strain evidence="2">KIN4/I / DSM 18386 / JCM 14125</strain>
    </source>
</reference>
<dbReference type="Proteomes" id="UP000000262">
    <property type="component" value="Chromosome"/>
</dbReference>
<sequence length="143" mass="16195">MTTKMTLGLYDGGPFYILLTNPNALEANVKIYLKEDPEVKKEFKMRPREHATVELSSEDAFKGKIGTVMVEADVGLIIDWGEYLCPKCKRATLELKPKRIDEGEGFVVVYEWVCKKCGYRETEGKLVAVRRDGGVELTFQPSK</sequence>
<organism evidence="1 2">
    <name type="scientific">Ignicoccus hospitalis (strain KIN4/I / DSM 18386 / JCM 14125)</name>
    <dbReference type="NCBI Taxonomy" id="453591"/>
    <lineage>
        <taxon>Archaea</taxon>
        <taxon>Thermoproteota</taxon>
        <taxon>Thermoprotei</taxon>
        <taxon>Desulfurococcales</taxon>
        <taxon>Desulfurococcaceae</taxon>
        <taxon>Ignicoccus</taxon>
    </lineage>
</organism>
<name>A8AAY6_IGNH4</name>
<dbReference type="GeneID" id="5562603"/>